<evidence type="ECO:0000256" key="2">
    <source>
        <dbReference type="ARBA" id="ARBA00022448"/>
    </source>
</evidence>
<keyword evidence="4 10" id="KW-0812">Transmembrane</keyword>
<dbReference type="EMBL" id="BMCP01000002">
    <property type="protein sequence ID" value="GGE47748.1"/>
    <property type="molecule type" value="Genomic_DNA"/>
</dbReference>
<feature type="domain" description="TonB-dependent receptor-like beta-barrel" evidence="13">
    <location>
        <begin position="222"/>
        <end position="629"/>
    </location>
</feature>
<feature type="chain" id="PRO_5035236202" evidence="12">
    <location>
        <begin position="25"/>
        <end position="657"/>
    </location>
</feature>
<protein>
    <submittedName>
        <fullName evidence="15">TonB-dependent receptor</fullName>
    </submittedName>
</protein>
<dbReference type="Gene3D" id="2.40.170.20">
    <property type="entry name" value="TonB-dependent receptor, beta-barrel domain"/>
    <property type="match status" value="1"/>
</dbReference>
<evidence type="ECO:0000256" key="1">
    <source>
        <dbReference type="ARBA" id="ARBA00004571"/>
    </source>
</evidence>
<dbReference type="InterPro" id="IPR037066">
    <property type="entry name" value="Plug_dom_sf"/>
</dbReference>
<organism evidence="15 16">
    <name type="scientific">Agaricicola taiwanensis</name>
    <dbReference type="NCBI Taxonomy" id="591372"/>
    <lineage>
        <taxon>Bacteria</taxon>
        <taxon>Pseudomonadati</taxon>
        <taxon>Pseudomonadota</taxon>
        <taxon>Alphaproteobacteria</taxon>
        <taxon>Rhodobacterales</taxon>
        <taxon>Paracoccaceae</taxon>
        <taxon>Agaricicola</taxon>
    </lineage>
</organism>
<evidence type="ECO:0000259" key="14">
    <source>
        <dbReference type="Pfam" id="PF07715"/>
    </source>
</evidence>
<dbReference type="SUPFAM" id="SSF56935">
    <property type="entry name" value="Porins"/>
    <property type="match status" value="1"/>
</dbReference>
<evidence type="ECO:0000256" key="10">
    <source>
        <dbReference type="PROSITE-ProRule" id="PRU01360"/>
    </source>
</evidence>
<gene>
    <name evidence="15" type="ORF">GCM10007276_26230</name>
</gene>
<dbReference type="InterPro" id="IPR000531">
    <property type="entry name" value="Beta-barrel_TonB"/>
</dbReference>
<evidence type="ECO:0000256" key="6">
    <source>
        <dbReference type="ARBA" id="ARBA00023077"/>
    </source>
</evidence>
<keyword evidence="6 11" id="KW-0798">TonB box</keyword>
<dbReference type="PANTHER" id="PTHR30069:SF29">
    <property type="entry name" value="HEMOGLOBIN AND HEMOGLOBIN-HAPTOGLOBIN-BINDING PROTEIN 1-RELATED"/>
    <property type="match status" value="1"/>
</dbReference>
<dbReference type="RefSeq" id="WP_188410162.1">
    <property type="nucleotide sequence ID" value="NZ_BMCP01000002.1"/>
</dbReference>
<proteinExistence type="inferred from homology"/>
<comment type="similarity">
    <text evidence="10 11">Belongs to the TonB-dependent receptor family.</text>
</comment>
<sequence>MSRLTAGALVFTLPAALIASTASAQEVELPEIVIYANQVPLEASKVGSAVTVVTEQQIRERGQTTLTEVLRSLPGIALSQPGGRGSNTQVRLRGAEGNHVLVLIDGVQANSLADAEFNFADILTEDVERIEVIRGPQSGLYGAAAHAGVISIVTKSGRGQKGTSLSASVEAGTQGTLTGSALLRGGHGPVYGSIGAQAYRTDGYNISRLGSEDDGSSAAIVNGKLGFDLGSHWNVEGSLRYTDRRDEFDGTASFGDSDYDPGGPTDGYVLDRDNVRNSDSALGRVAATFTALDGNFRNITSADFLTESSNTRYGAAAPSIFQGDRQTYTNKTSYSFGSRYGERQTLTAVVDYQVEEFQQDATDLMAPFWITGQERDRTGIAGEYLVDLPFGTTVSAAVRHDWNDDFEDSTTWRLAASHRLEKTRTRFHGSVGTGITNPGFFEQYGYGPDFIGNPGLKPEESLGFDIGVEQGFLDNRLLIDVTYFQSRLEDEIVTVFSPINTVRNLDGTSDRKGVEVTATFSPVDWIDLSANYTYTLSEQPFSEGEISTEVLEIRRPRHTGSLYATARFLEGRARLTLGAAYTGDQTDTRFTNVDPFSLTVVLPAYTLVSAKIDYDVTKQVTAFARAENILDEDHEDAFSYQGAGFAAYAGLKVRLGD</sequence>
<dbReference type="InterPro" id="IPR036942">
    <property type="entry name" value="Beta-barrel_TonB_sf"/>
</dbReference>
<comment type="subcellular location">
    <subcellularLocation>
        <location evidence="1 10">Cell outer membrane</location>
        <topology evidence="1 10">Multi-pass membrane protein</topology>
    </subcellularLocation>
</comment>
<dbReference type="Pfam" id="PF07715">
    <property type="entry name" value="Plug"/>
    <property type="match status" value="1"/>
</dbReference>
<reference evidence="15" key="2">
    <citation type="submission" date="2020-09" db="EMBL/GenBank/DDBJ databases">
        <authorList>
            <person name="Sun Q."/>
            <person name="Sedlacek I."/>
        </authorList>
    </citation>
    <scope>NUCLEOTIDE SEQUENCE</scope>
    <source>
        <strain evidence="15">CCM 7684</strain>
    </source>
</reference>
<evidence type="ECO:0000259" key="13">
    <source>
        <dbReference type="Pfam" id="PF00593"/>
    </source>
</evidence>
<dbReference type="PROSITE" id="PS52016">
    <property type="entry name" value="TONB_DEPENDENT_REC_3"/>
    <property type="match status" value="1"/>
</dbReference>
<evidence type="ECO:0000256" key="11">
    <source>
        <dbReference type="RuleBase" id="RU003357"/>
    </source>
</evidence>
<keyword evidence="7 10" id="KW-0472">Membrane</keyword>
<keyword evidence="3 10" id="KW-1134">Transmembrane beta strand</keyword>
<evidence type="ECO:0000313" key="15">
    <source>
        <dbReference type="EMBL" id="GGE47748.1"/>
    </source>
</evidence>
<evidence type="ECO:0000256" key="5">
    <source>
        <dbReference type="ARBA" id="ARBA00022729"/>
    </source>
</evidence>
<feature type="domain" description="TonB-dependent receptor plug" evidence="14">
    <location>
        <begin position="44"/>
        <end position="149"/>
    </location>
</feature>
<evidence type="ECO:0000256" key="8">
    <source>
        <dbReference type="ARBA" id="ARBA00023170"/>
    </source>
</evidence>
<reference evidence="15" key="1">
    <citation type="journal article" date="2014" name="Int. J. Syst. Evol. Microbiol.">
        <title>Complete genome sequence of Corynebacterium casei LMG S-19264T (=DSM 44701T), isolated from a smear-ripened cheese.</title>
        <authorList>
            <consortium name="US DOE Joint Genome Institute (JGI-PGF)"/>
            <person name="Walter F."/>
            <person name="Albersmeier A."/>
            <person name="Kalinowski J."/>
            <person name="Ruckert C."/>
        </authorList>
    </citation>
    <scope>NUCLEOTIDE SEQUENCE</scope>
    <source>
        <strain evidence="15">CCM 7684</strain>
    </source>
</reference>
<evidence type="ECO:0000313" key="16">
    <source>
        <dbReference type="Proteomes" id="UP000602745"/>
    </source>
</evidence>
<keyword evidence="5 12" id="KW-0732">Signal</keyword>
<dbReference type="GO" id="GO:0044718">
    <property type="term" value="P:siderophore transmembrane transport"/>
    <property type="evidence" value="ECO:0007669"/>
    <property type="project" value="TreeGrafter"/>
</dbReference>
<dbReference type="InterPro" id="IPR012910">
    <property type="entry name" value="Plug_dom"/>
</dbReference>
<evidence type="ECO:0000256" key="12">
    <source>
        <dbReference type="SAM" id="SignalP"/>
    </source>
</evidence>
<evidence type="ECO:0000256" key="4">
    <source>
        <dbReference type="ARBA" id="ARBA00022692"/>
    </source>
</evidence>
<dbReference type="Pfam" id="PF00593">
    <property type="entry name" value="TonB_dep_Rec_b-barrel"/>
    <property type="match status" value="1"/>
</dbReference>
<dbReference type="PANTHER" id="PTHR30069">
    <property type="entry name" value="TONB-DEPENDENT OUTER MEMBRANE RECEPTOR"/>
    <property type="match status" value="1"/>
</dbReference>
<keyword evidence="16" id="KW-1185">Reference proteome</keyword>
<dbReference type="GO" id="GO:0009279">
    <property type="term" value="C:cell outer membrane"/>
    <property type="evidence" value="ECO:0007669"/>
    <property type="project" value="UniProtKB-SubCell"/>
</dbReference>
<dbReference type="CDD" id="cd01347">
    <property type="entry name" value="ligand_gated_channel"/>
    <property type="match status" value="1"/>
</dbReference>
<dbReference type="GO" id="GO:0015344">
    <property type="term" value="F:siderophore uptake transmembrane transporter activity"/>
    <property type="evidence" value="ECO:0007669"/>
    <property type="project" value="TreeGrafter"/>
</dbReference>
<dbReference type="Proteomes" id="UP000602745">
    <property type="component" value="Unassembled WGS sequence"/>
</dbReference>
<dbReference type="AlphaFoldDB" id="A0A8J2YK02"/>
<evidence type="ECO:0000256" key="9">
    <source>
        <dbReference type="ARBA" id="ARBA00023237"/>
    </source>
</evidence>
<dbReference type="InterPro" id="IPR039426">
    <property type="entry name" value="TonB-dep_rcpt-like"/>
</dbReference>
<evidence type="ECO:0000256" key="7">
    <source>
        <dbReference type="ARBA" id="ARBA00023136"/>
    </source>
</evidence>
<accession>A0A8J2YK02</accession>
<name>A0A8J2YK02_9RHOB</name>
<keyword evidence="2 10" id="KW-0813">Transport</keyword>
<dbReference type="Gene3D" id="2.170.130.10">
    <property type="entry name" value="TonB-dependent receptor, plug domain"/>
    <property type="match status" value="1"/>
</dbReference>
<feature type="signal peptide" evidence="12">
    <location>
        <begin position="1"/>
        <end position="24"/>
    </location>
</feature>
<comment type="caution">
    <text evidence="15">The sequence shown here is derived from an EMBL/GenBank/DDBJ whole genome shotgun (WGS) entry which is preliminary data.</text>
</comment>
<keyword evidence="9 10" id="KW-0998">Cell outer membrane</keyword>
<evidence type="ECO:0000256" key="3">
    <source>
        <dbReference type="ARBA" id="ARBA00022452"/>
    </source>
</evidence>
<keyword evidence="8 15" id="KW-0675">Receptor</keyword>